<name>A0AAE9N1F4_9VIBR</name>
<feature type="signal peptide" evidence="1">
    <location>
        <begin position="1"/>
        <end position="24"/>
    </location>
</feature>
<evidence type="ECO:0000313" key="2">
    <source>
        <dbReference type="EMBL" id="UTZ28845.1"/>
    </source>
</evidence>
<proteinExistence type="predicted"/>
<dbReference type="Gene3D" id="2.40.160.20">
    <property type="match status" value="1"/>
</dbReference>
<evidence type="ECO:0000256" key="1">
    <source>
        <dbReference type="SAM" id="SignalP"/>
    </source>
</evidence>
<gene>
    <name evidence="2" type="ORF">HB761_19420</name>
</gene>
<dbReference type="RefSeq" id="WP_255944133.1">
    <property type="nucleotide sequence ID" value="NZ_CP050468.1"/>
</dbReference>
<feature type="chain" id="PRO_5042036588" evidence="1">
    <location>
        <begin position="25"/>
        <end position="167"/>
    </location>
</feature>
<dbReference type="AlphaFoldDB" id="A0AAE9N1F4"/>
<accession>A0AAE9N1F4</accession>
<sequence length="167" mass="18251">MRTKTLKFLAIAALTTVSSYNANAAENYEPFVGVDVGTRLQGVSGSATEYGIKGGLTLGQAHQLSVGYNTRSDDFYNIDINTIYSQYDYLVPITQNLTWNIGGKLGYEKSSESQINGVVLGAQTGINYRLSNWSIGSDLGYLHHSGGTESAEMDAEFMLMGHLKYHF</sequence>
<evidence type="ECO:0000313" key="3">
    <source>
        <dbReference type="Proteomes" id="UP001058687"/>
    </source>
</evidence>
<reference evidence="2" key="1">
    <citation type="submission" date="2020-03" db="EMBL/GenBank/DDBJ databases">
        <title>Five strains of Vibrio campbellii isolated from Mariana Trench.</title>
        <authorList>
            <person name="Liang J."/>
            <person name="Zhang X.-H."/>
        </authorList>
    </citation>
    <scope>NUCLEOTIDE SEQUENCE</scope>
    <source>
        <strain evidence="2">LJC014</strain>
    </source>
</reference>
<dbReference type="EMBL" id="CP050468">
    <property type="protein sequence ID" value="UTZ28845.1"/>
    <property type="molecule type" value="Genomic_DNA"/>
</dbReference>
<organism evidence="2 3">
    <name type="scientific">Vibrio campbellii</name>
    <dbReference type="NCBI Taxonomy" id="680"/>
    <lineage>
        <taxon>Bacteria</taxon>
        <taxon>Pseudomonadati</taxon>
        <taxon>Pseudomonadota</taxon>
        <taxon>Gammaproteobacteria</taxon>
        <taxon>Vibrionales</taxon>
        <taxon>Vibrionaceae</taxon>
        <taxon>Vibrio</taxon>
    </lineage>
</organism>
<dbReference type="Proteomes" id="UP001058687">
    <property type="component" value="Chromosome 2"/>
</dbReference>
<keyword evidence="1" id="KW-0732">Signal</keyword>
<protein>
    <submittedName>
        <fullName evidence="2">Transcriptional regulator</fullName>
    </submittedName>
</protein>